<organism evidence="1 2">
    <name type="scientific">Vigna unguiculata</name>
    <name type="common">Cowpea</name>
    <dbReference type="NCBI Taxonomy" id="3917"/>
    <lineage>
        <taxon>Eukaryota</taxon>
        <taxon>Viridiplantae</taxon>
        <taxon>Streptophyta</taxon>
        <taxon>Embryophyta</taxon>
        <taxon>Tracheophyta</taxon>
        <taxon>Spermatophyta</taxon>
        <taxon>Magnoliopsida</taxon>
        <taxon>eudicotyledons</taxon>
        <taxon>Gunneridae</taxon>
        <taxon>Pentapetalae</taxon>
        <taxon>rosids</taxon>
        <taxon>fabids</taxon>
        <taxon>Fabales</taxon>
        <taxon>Fabaceae</taxon>
        <taxon>Papilionoideae</taxon>
        <taxon>50 kb inversion clade</taxon>
        <taxon>NPAAA clade</taxon>
        <taxon>indigoferoid/millettioid clade</taxon>
        <taxon>Phaseoleae</taxon>
        <taxon>Vigna</taxon>
    </lineage>
</organism>
<dbReference type="Gramene" id="Vigun06g054600.1.v1.2">
    <property type="protein sequence ID" value="Vigun06g054600.1.v1.2"/>
    <property type="gene ID" value="Vigun06g054600.v1.2"/>
</dbReference>
<dbReference type="Proteomes" id="UP000501690">
    <property type="component" value="Linkage Group LG1"/>
</dbReference>
<keyword evidence="2" id="KW-1185">Reference proteome</keyword>
<dbReference type="OrthoDB" id="1349760at2759"/>
<dbReference type="EMBL" id="CP039345">
    <property type="protein sequence ID" value="QCD78268.1"/>
    <property type="molecule type" value="Genomic_DNA"/>
</dbReference>
<sequence>MEEVSNFFSFLVNNPEAPLPYPWERVLDLERRVIYYKNSVSEDMVFDSRTPIHVGGGVYMENSPLPSYMNHRHRSAVHEMIRGYQLSNNVPRVFLFSIARQDYDRPLYHIVQESTIRCPSCNTTIRGLP</sequence>
<evidence type="ECO:0000313" key="2">
    <source>
        <dbReference type="Proteomes" id="UP000501690"/>
    </source>
</evidence>
<protein>
    <submittedName>
        <fullName evidence="1">Uncharacterized protein</fullName>
    </submittedName>
</protein>
<accession>A0A4D6KL67</accession>
<proteinExistence type="predicted"/>
<gene>
    <name evidence="1" type="ORF">DEO72_LG1g1900</name>
</gene>
<evidence type="ECO:0000313" key="1">
    <source>
        <dbReference type="EMBL" id="QCD78268.1"/>
    </source>
</evidence>
<reference evidence="1 2" key="1">
    <citation type="submission" date="2019-04" db="EMBL/GenBank/DDBJ databases">
        <title>An improved genome assembly and genetic linkage map for asparagus bean, Vigna unguiculata ssp. sesquipedialis.</title>
        <authorList>
            <person name="Xia Q."/>
            <person name="Zhang R."/>
            <person name="Dong Y."/>
        </authorList>
    </citation>
    <scope>NUCLEOTIDE SEQUENCE [LARGE SCALE GENOMIC DNA]</scope>
    <source>
        <tissue evidence="1">Leaf</tissue>
    </source>
</reference>
<dbReference type="AlphaFoldDB" id="A0A4D6KL67"/>
<name>A0A4D6KL67_VIGUN</name>